<comment type="similarity">
    <text evidence="16">Belongs to the SEDS family. FtsW subfamily.</text>
</comment>
<keyword evidence="8" id="KW-0133">Cell shape</keyword>
<feature type="transmembrane region" description="Helical" evidence="21">
    <location>
        <begin position="142"/>
        <end position="159"/>
    </location>
</feature>
<dbReference type="EC" id="2.4.99.28" evidence="19"/>
<evidence type="ECO:0000256" key="20">
    <source>
        <dbReference type="ARBA" id="ARBA00049902"/>
    </source>
</evidence>
<evidence type="ECO:0000256" key="2">
    <source>
        <dbReference type="ARBA" id="ARBA00004752"/>
    </source>
</evidence>
<feature type="transmembrane region" description="Helical" evidence="21">
    <location>
        <begin position="12"/>
        <end position="30"/>
    </location>
</feature>
<keyword evidence="7 21" id="KW-0812">Transmembrane</keyword>
<dbReference type="InterPro" id="IPR013437">
    <property type="entry name" value="FtsW"/>
</dbReference>
<feature type="transmembrane region" description="Helical" evidence="21">
    <location>
        <begin position="349"/>
        <end position="366"/>
    </location>
</feature>
<evidence type="ECO:0000256" key="5">
    <source>
        <dbReference type="ARBA" id="ARBA00022676"/>
    </source>
</evidence>
<evidence type="ECO:0000256" key="4">
    <source>
        <dbReference type="ARBA" id="ARBA00022618"/>
    </source>
</evidence>
<dbReference type="GO" id="GO:0008955">
    <property type="term" value="F:peptidoglycan glycosyltransferase activity"/>
    <property type="evidence" value="ECO:0007669"/>
    <property type="project" value="UniProtKB-EC"/>
</dbReference>
<feature type="transmembrane region" description="Helical" evidence="21">
    <location>
        <begin position="77"/>
        <end position="96"/>
    </location>
</feature>
<evidence type="ECO:0000256" key="12">
    <source>
        <dbReference type="ARBA" id="ARBA00023306"/>
    </source>
</evidence>
<comment type="catalytic activity">
    <reaction evidence="20">
        <text>[GlcNAc-(1-&gt;4)-Mur2Ac(oyl-L-Ala-gamma-D-Glu-L-Lys-D-Ala-D-Ala)](n)-di-trans,octa-cis-undecaprenyl diphosphate + beta-D-GlcNAc-(1-&gt;4)-Mur2Ac(oyl-L-Ala-gamma-D-Glu-L-Lys-D-Ala-D-Ala)-di-trans,octa-cis-undecaprenyl diphosphate = [GlcNAc-(1-&gt;4)-Mur2Ac(oyl-L-Ala-gamma-D-Glu-L-Lys-D-Ala-D-Ala)](n+1)-di-trans,octa-cis-undecaprenyl diphosphate + di-trans,octa-cis-undecaprenyl diphosphate + H(+)</text>
        <dbReference type="Rhea" id="RHEA:23708"/>
        <dbReference type="Rhea" id="RHEA-COMP:9602"/>
        <dbReference type="Rhea" id="RHEA-COMP:9603"/>
        <dbReference type="ChEBI" id="CHEBI:15378"/>
        <dbReference type="ChEBI" id="CHEBI:58405"/>
        <dbReference type="ChEBI" id="CHEBI:60033"/>
        <dbReference type="ChEBI" id="CHEBI:78435"/>
        <dbReference type="EC" id="2.4.99.28"/>
    </reaction>
</comment>
<evidence type="ECO:0000256" key="15">
    <source>
        <dbReference type="ARBA" id="ARBA00033270"/>
    </source>
</evidence>
<feature type="transmembrane region" description="Helical" evidence="21">
    <location>
        <begin position="306"/>
        <end position="329"/>
    </location>
</feature>
<dbReference type="GO" id="GO:0008360">
    <property type="term" value="P:regulation of cell shape"/>
    <property type="evidence" value="ECO:0007669"/>
    <property type="project" value="UniProtKB-KW"/>
</dbReference>
<feature type="transmembrane region" description="Helical" evidence="21">
    <location>
        <begin position="165"/>
        <end position="182"/>
    </location>
</feature>
<organism evidence="22">
    <name type="scientific">uncultured myxobacterium HF0010_08B07</name>
    <dbReference type="NCBI Taxonomy" id="723553"/>
    <lineage>
        <taxon>Bacteria</taxon>
        <taxon>Pseudomonadati</taxon>
        <taxon>Myxococcota</taxon>
        <taxon>Myxococcia</taxon>
        <taxon>Myxococcales</taxon>
        <taxon>environmental samples</taxon>
    </lineage>
</organism>
<keyword evidence="10 21" id="KW-1133">Transmembrane helix</keyword>
<keyword evidence="6" id="KW-0808">Transferase</keyword>
<sequence length="373" mass="42053">MINKKENLFDLTLLVPFIIITGISLIFIYSSSNVIANADFGNPFFFLQRQIIALAISLVACSIFLFIPISFYKENGLFLLVLSSMLLCLVLIPGLGQEINGARRWLAIGSINIQPSEIIKIFLPLYLCSYCLRRKDQLETSWRGFIKPIAVTTLIALLLFLEPDYGNTAILFSISICILFIGGAKISQLAILTAIFFIFLSVAIYFNPERLDRVLSYANPWDDMTGSDYQLINALIASVQGGFSGLGIGESTQKYFFLPEAHTDFIFSIYLEETGVIGFLILFTCYFVILWRLFKLAENAKNQNYFFISLIITSFALLFFIQTSLNIFVNLGVIPTKGLTLPFISYGRSSVIMNFIALAITLRASWEFRNKIK</sequence>
<feature type="transmembrane region" description="Helical" evidence="21">
    <location>
        <begin position="51"/>
        <end position="71"/>
    </location>
</feature>
<evidence type="ECO:0000256" key="8">
    <source>
        <dbReference type="ARBA" id="ARBA00022960"/>
    </source>
</evidence>
<proteinExistence type="inferred from homology"/>
<evidence type="ECO:0000256" key="10">
    <source>
        <dbReference type="ARBA" id="ARBA00022989"/>
    </source>
</evidence>
<accession>E7C1D1</accession>
<dbReference type="GO" id="GO:0005886">
    <property type="term" value="C:plasma membrane"/>
    <property type="evidence" value="ECO:0007669"/>
    <property type="project" value="UniProtKB-SubCell"/>
</dbReference>
<name>E7C1D1_9BACT</name>
<dbReference type="GO" id="GO:0032153">
    <property type="term" value="C:cell division site"/>
    <property type="evidence" value="ECO:0007669"/>
    <property type="project" value="TreeGrafter"/>
</dbReference>
<evidence type="ECO:0000256" key="19">
    <source>
        <dbReference type="ARBA" id="ARBA00044770"/>
    </source>
</evidence>
<evidence type="ECO:0000256" key="13">
    <source>
        <dbReference type="ARBA" id="ARBA00023316"/>
    </source>
</evidence>
<evidence type="ECO:0000256" key="7">
    <source>
        <dbReference type="ARBA" id="ARBA00022692"/>
    </source>
</evidence>
<evidence type="ECO:0000256" key="3">
    <source>
        <dbReference type="ARBA" id="ARBA00022475"/>
    </source>
</evidence>
<evidence type="ECO:0000256" key="6">
    <source>
        <dbReference type="ARBA" id="ARBA00022679"/>
    </source>
</evidence>
<evidence type="ECO:0000256" key="18">
    <source>
        <dbReference type="ARBA" id="ARBA00041418"/>
    </source>
</evidence>
<evidence type="ECO:0000256" key="16">
    <source>
        <dbReference type="ARBA" id="ARBA00038053"/>
    </source>
</evidence>
<evidence type="ECO:0000256" key="17">
    <source>
        <dbReference type="ARBA" id="ARBA00041185"/>
    </source>
</evidence>
<dbReference type="InterPro" id="IPR001182">
    <property type="entry name" value="FtsW/RodA"/>
</dbReference>
<dbReference type="AlphaFoldDB" id="E7C1D1"/>
<evidence type="ECO:0000256" key="1">
    <source>
        <dbReference type="ARBA" id="ARBA00004651"/>
    </source>
</evidence>
<evidence type="ECO:0000313" key="22">
    <source>
        <dbReference type="EMBL" id="ADI21255.1"/>
    </source>
</evidence>
<keyword evidence="5" id="KW-0328">Glycosyltransferase</keyword>
<keyword evidence="12" id="KW-0131">Cell cycle</keyword>
<dbReference type="NCBIfam" id="TIGR02614">
    <property type="entry name" value="ftsW"/>
    <property type="match status" value="1"/>
</dbReference>
<feature type="transmembrane region" description="Helical" evidence="21">
    <location>
        <begin position="275"/>
        <end position="294"/>
    </location>
</feature>
<dbReference type="GO" id="GO:0015648">
    <property type="term" value="F:lipid-linked peptidoglycan transporter activity"/>
    <property type="evidence" value="ECO:0007669"/>
    <property type="project" value="TreeGrafter"/>
</dbReference>
<keyword evidence="3" id="KW-1003">Cell membrane</keyword>
<feature type="transmembrane region" description="Helical" evidence="21">
    <location>
        <begin position="189"/>
        <end position="206"/>
    </location>
</feature>
<comment type="subcellular location">
    <subcellularLocation>
        <location evidence="1">Cell membrane</location>
        <topology evidence="1">Multi-pass membrane protein</topology>
    </subcellularLocation>
</comment>
<evidence type="ECO:0000256" key="9">
    <source>
        <dbReference type="ARBA" id="ARBA00022984"/>
    </source>
</evidence>
<keyword evidence="9" id="KW-0573">Peptidoglycan synthesis</keyword>
<evidence type="ECO:0000256" key="21">
    <source>
        <dbReference type="SAM" id="Phobius"/>
    </source>
</evidence>
<dbReference type="PANTHER" id="PTHR30474:SF2">
    <property type="entry name" value="PEPTIDOGLYCAN GLYCOSYLTRANSFERASE FTSW-RELATED"/>
    <property type="match status" value="1"/>
</dbReference>
<keyword evidence="11 21" id="KW-0472">Membrane</keyword>
<keyword evidence="13" id="KW-0961">Cell wall biogenesis/degradation</keyword>
<dbReference type="GO" id="GO:0071555">
    <property type="term" value="P:cell wall organization"/>
    <property type="evidence" value="ECO:0007669"/>
    <property type="project" value="UniProtKB-KW"/>
</dbReference>
<dbReference type="Pfam" id="PF01098">
    <property type="entry name" value="FTSW_RODA_SPOVE"/>
    <property type="match status" value="1"/>
</dbReference>
<evidence type="ECO:0000256" key="11">
    <source>
        <dbReference type="ARBA" id="ARBA00023136"/>
    </source>
</evidence>
<dbReference type="GO" id="GO:0051301">
    <property type="term" value="P:cell division"/>
    <property type="evidence" value="ECO:0007669"/>
    <property type="project" value="UniProtKB-KW"/>
</dbReference>
<dbReference type="PANTHER" id="PTHR30474">
    <property type="entry name" value="CELL CYCLE PROTEIN"/>
    <property type="match status" value="1"/>
</dbReference>
<dbReference type="GO" id="GO:0009252">
    <property type="term" value="P:peptidoglycan biosynthetic process"/>
    <property type="evidence" value="ECO:0007669"/>
    <property type="project" value="UniProtKB-KW"/>
</dbReference>
<keyword evidence="4 22" id="KW-0132">Cell division</keyword>
<evidence type="ECO:0000256" key="14">
    <source>
        <dbReference type="ARBA" id="ARBA00032370"/>
    </source>
</evidence>
<reference evidence="22" key="1">
    <citation type="submission" date="2010-01" db="EMBL/GenBank/DDBJ databases">
        <title>Genome fragments of uncultured bacteria from the North Pacific subtropical Gyre.</title>
        <authorList>
            <person name="Pham V.D."/>
            <person name="Delong E.F."/>
        </authorList>
    </citation>
    <scope>NUCLEOTIDE SEQUENCE</scope>
</reference>
<dbReference type="EMBL" id="GU567949">
    <property type="protein sequence ID" value="ADI21255.1"/>
    <property type="molecule type" value="Genomic_DNA"/>
</dbReference>
<comment type="pathway">
    <text evidence="2">Cell wall biogenesis; peptidoglycan biosynthesis.</text>
</comment>
<protein>
    <recommendedName>
        <fullName evidence="17">Probable peptidoglycan glycosyltransferase FtsW</fullName>
        <ecNumber evidence="19">2.4.99.28</ecNumber>
    </recommendedName>
    <alternativeName>
        <fullName evidence="18">Cell division protein FtsW</fullName>
    </alternativeName>
    <alternativeName>
        <fullName evidence="15">Cell wall polymerase</fullName>
    </alternativeName>
    <alternativeName>
        <fullName evidence="14">Peptidoglycan polymerase</fullName>
    </alternativeName>
</protein>